<organism evidence="2 3">
    <name type="scientific">Eiseniibacteriota bacterium</name>
    <dbReference type="NCBI Taxonomy" id="2212470"/>
    <lineage>
        <taxon>Bacteria</taxon>
        <taxon>Candidatus Eiseniibacteriota</taxon>
    </lineage>
</organism>
<dbReference type="AlphaFoldDB" id="A0A538UCV2"/>
<dbReference type="Proteomes" id="UP000319771">
    <property type="component" value="Unassembled WGS sequence"/>
</dbReference>
<evidence type="ECO:0000313" key="3">
    <source>
        <dbReference type="Proteomes" id="UP000319771"/>
    </source>
</evidence>
<sequence length="542" mass="60020">MSLPLRIGFILEGLSVPAWQAELMEAVGSEPGLERSVLLVDRSGTSRPPAPAILAAYDAVDRLLDRGRNTRLRTVEIATGKTPVVEWVPGPDPARGLEPEVRARLSEQRLDVLLDLRAGGPRRELPAVARFGLWAIRFGACGLDGGGLPGLWEIVERGSLATATLEAQGPDGARRVLGQTTCGTHLYSLLRTRCVLVAATVNLALGRLRGLRDLGHGFLTRRSCGPENPETSRPRSPGALRLSEMVATCGLRLARRLWEKALRDDFYWSVAIAPRPPGAGLATLRDAPFRELPQSPDWFHADPVLFEHQGRHFVFMEAFPYATGKGVIAVSRIEPGGAMSPPETVLERPYHLSYPFVFSQHGQILMIPETSGNQTIELYRCERFPDRWVLDTVLMDGVEAADATVLEHAGRLWMFVTMASRGLWPDTELHVFHAQDVRGPWQPHPLNPVVSDVRRARPAGPVWEEAGRLIRPAQDCRLGYAAATSFQRITTLTTEDFAEEPFARLTADQLRWKRDARRTHTWCMGTGFVALDATVSRWRVSG</sequence>
<dbReference type="Pfam" id="PF24793">
    <property type="entry name" value="GINT1_N"/>
    <property type="match status" value="1"/>
</dbReference>
<dbReference type="SUPFAM" id="SSF75005">
    <property type="entry name" value="Arabinanase/levansucrase/invertase"/>
    <property type="match status" value="1"/>
</dbReference>
<dbReference type="EMBL" id="VBPB01000060">
    <property type="protein sequence ID" value="TMQ73559.1"/>
    <property type="molecule type" value="Genomic_DNA"/>
</dbReference>
<dbReference type="InterPro" id="IPR023296">
    <property type="entry name" value="Glyco_hydro_beta-prop_sf"/>
</dbReference>
<proteinExistence type="predicted"/>
<comment type="caution">
    <text evidence="2">The sequence shown here is derived from an EMBL/GenBank/DDBJ whole genome shotgun (WGS) entry which is preliminary data.</text>
</comment>
<accession>A0A538UCV2</accession>
<gene>
    <name evidence="2" type="ORF">E6K81_04130</name>
</gene>
<evidence type="ECO:0000313" key="2">
    <source>
        <dbReference type="EMBL" id="TMQ73559.1"/>
    </source>
</evidence>
<protein>
    <recommendedName>
        <fullName evidence="1">Glucosamine inositolphosphorylceramide transferase 1 N-terminal domain-containing protein</fullName>
    </recommendedName>
</protein>
<feature type="domain" description="Glucosamine inositolphosphorylceramide transferase 1 N-terminal" evidence="1">
    <location>
        <begin position="296"/>
        <end position="501"/>
    </location>
</feature>
<reference evidence="2 3" key="1">
    <citation type="journal article" date="2019" name="Nat. Microbiol.">
        <title>Mediterranean grassland soil C-N compound turnover is dependent on rainfall and depth, and is mediated by genomically divergent microorganisms.</title>
        <authorList>
            <person name="Diamond S."/>
            <person name="Andeer P.F."/>
            <person name="Li Z."/>
            <person name="Crits-Christoph A."/>
            <person name="Burstein D."/>
            <person name="Anantharaman K."/>
            <person name="Lane K.R."/>
            <person name="Thomas B.C."/>
            <person name="Pan C."/>
            <person name="Northen T.R."/>
            <person name="Banfield J.F."/>
        </authorList>
    </citation>
    <scope>NUCLEOTIDE SEQUENCE [LARGE SCALE GENOMIC DNA]</scope>
    <source>
        <strain evidence="2">WS_11</strain>
    </source>
</reference>
<name>A0A538UCV2_UNCEI</name>
<evidence type="ECO:0000259" key="1">
    <source>
        <dbReference type="Pfam" id="PF24793"/>
    </source>
</evidence>
<dbReference type="Gene3D" id="2.115.10.20">
    <property type="entry name" value="Glycosyl hydrolase domain, family 43"/>
    <property type="match status" value="1"/>
</dbReference>
<dbReference type="InterPro" id="IPR056442">
    <property type="entry name" value="GINT1_N"/>
</dbReference>